<dbReference type="RefSeq" id="WP_379724275.1">
    <property type="nucleotide sequence ID" value="NZ_JBHRYJ010000001.1"/>
</dbReference>
<dbReference type="Gene3D" id="1.20.1250.20">
    <property type="entry name" value="MFS general substrate transporter like domains"/>
    <property type="match status" value="1"/>
</dbReference>
<dbReference type="SUPFAM" id="SSF103473">
    <property type="entry name" value="MFS general substrate transporter"/>
    <property type="match status" value="1"/>
</dbReference>
<reference evidence="9" key="1">
    <citation type="journal article" date="2019" name="Int. J. Syst. Evol. Microbiol.">
        <title>The Global Catalogue of Microorganisms (GCM) 10K type strain sequencing project: providing services to taxonomists for standard genome sequencing and annotation.</title>
        <authorList>
            <consortium name="The Broad Institute Genomics Platform"/>
            <consortium name="The Broad Institute Genome Sequencing Center for Infectious Disease"/>
            <person name="Wu L."/>
            <person name="Ma J."/>
        </authorList>
    </citation>
    <scope>NUCLEOTIDE SEQUENCE [LARGE SCALE GENOMIC DNA]</scope>
    <source>
        <strain evidence="9">KCTC 42182</strain>
    </source>
</reference>
<accession>A0ABV7VEQ5</accession>
<feature type="transmembrane region" description="Helical" evidence="6">
    <location>
        <begin position="200"/>
        <end position="227"/>
    </location>
</feature>
<dbReference type="EMBL" id="JBHRYJ010000001">
    <property type="protein sequence ID" value="MFC3675533.1"/>
    <property type="molecule type" value="Genomic_DNA"/>
</dbReference>
<dbReference type="InterPro" id="IPR020846">
    <property type="entry name" value="MFS_dom"/>
</dbReference>
<protein>
    <submittedName>
        <fullName evidence="8">MFS transporter</fullName>
    </submittedName>
</protein>
<evidence type="ECO:0000313" key="9">
    <source>
        <dbReference type="Proteomes" id="UP001595711"/>
    </source>
</evidence>
<dbReference type="PANTHER" id="PTHR43124">
    <property type="entry name" value="PURINE EFFLUX PUMP PBUE"/>
    <property type="match status" value="1"/>
</dbReference>
<gene>
    <name evidence="8" type="ORF">ACFOOQ_08265</name>
</gene>
<keyword evidence="5 6" id="KW-0472">Membrane</keyword>
<evidence type="ECO:0000256" key="6">
    <source>
        <dbReference type="SAM" id="Phobius"/>
    </source>
</evidence>
<comment type="subcellular location">
    <subcellularLocation>
        <location evidence="1">Cell membrane</location>
        <topology evidence="1">Multi-pass membrane protein</topology>
    </subcellularLocation>
</comment>
<dbReference type="CDD" id="cd17324">
    <property type="entry name" value="MFS_NepI_like"/>
    <property type="match status" value="1"/>
</dbReference>
<evidence type="ECO:0000256" key="4">
    <source>
        <dbReference type="ARBA" id="ARBA00022989"/>
    </source>
</evidence>
<feature type="transmembrane region" description="Helical" evidence="6">
    <location>
        <begin position="128"/>
        <end position="150"/>
    </location>
</feature>
<dbReference type="InterPro" id="IPR011701">
    <property type="entry name" value="MFS"/>
</dbReference>
<feature type="domain" description="Major facilitator superfamily (MFS) profile" evidence="7">
    <location>
        <begin position="4"/>
        <end position="382"/>
    </location>
</feature>
<dbReference type="PROSITE" id="PS50850">
    <property type="entry name" value="MFS"/>
    <property type="match status" value="1"/>
</dbReference>
<proteinExistence type="predicted"/>
<organism evidence="8 9">
    <name type="scientific">Ferrovibrio xuzhouensis</name>
    <dbReference type="NCBI Taxonomy" id="1576914"/>
    <lineage>
        <taxon>Bacteria</taxon>
        <taxon>Pseudomonadati</taxon>
        <taxon>Pseudomonadota</taxon>
        <taxon>Alphaproteobacteria</taxon>
        <taxon>Rhodospirillales</taxon>
        <taxon>Rhodospirillaceae</taxon>
        <taxon>Ferrovibrio</taxon>
    </lineage>
</organism>
<evidence type="ECO:0000256" key="1">
    <source>
        <dbReference type="ARBA" id="ARBA00004651"/>
    </source>
</evidence>
<feature type="transmembrane region" description="Helical" evidence="6">
    <location>
        <begin position="324"/>
        <end position="352"/>
    </location>
</feature>
<feature type="transmembrane region" description="Helical" evidence="6">
    <location>
        <begin position="70"/>
        <end position="89"/>
    </location>
</feature>
<feature type="transmembrane region" description="Helical" evidence="6">
    <location>
        <begin position="43"/>
        <end position="63"/>
    </location>
</feature>
<dbReference type="Pfam" id="PF07690">
    <property type="entry name" value="MFS_1"/>
    <property type="match status" value="1"/>
</dbReference>
<name>A0ABV7VEQ5_9PROT</name>
<feature type="transmembrane region" description="Helical" evidence="6">
    <location>
        <begin position="95"/>
        <end position="116"/>
    </location>
</feature>
<dbReference type="PANTHER" id="PTHR43124:SF10">
    <property type="entry name" value="PURINE EFFLUX PUMP PBUE"/>
    <property type="match status" value="1"/>
</dbReference>
<keyword evidence="3 6" id="KW-0812">Transmembrane</keyword>
<dbReference type="Proteomes" id="UP001595711">
    <property type="component" value="Unassembled WGS sequence"/>
</dbReference>
<sequence length="391" mass="40121">MSFALVWLALGTFAIGTESFLVAGLLPEIATDVGVSLDSAGHLIGWFAATYAVAAPIMAALTGRFERRGVLLLSLAVFTAANLAAAFAPDFHTLLILRISMAVFACLYTPAAGALAGAMVPPEQRGRALSIVVAGLTVATAVGVPFGTAIGDLFGWRMSFVAVAALGGLAFLGIAVGLPRMMPPMVLSLRQRLAPLGMPAVRYSLLVTVLWVGGAYVLYTFLAAYFMPRGITGLGFAAVLMLFGCCAFAGNLFGGWSTDRIGGRATTRNAVLLLLPIFVVFSLLPAIPGAAVWLAVALVGLWPLAGFSAAPARQALLIDLAPQSAPVVLALNASALYAGCALGAAVGGLVMAGPGPQLLGWAGAGIELLALLALGLEHQVRRRRLAAVPAE</sequence>
<keyword evidence="4 6" id="KW-1133">Transmembrane helix</keyword>
<evidence type="ECO:0000313" key="8">
    <source>
        <dbReference type="EMBL" id="MFC3675533.1"/>
    </source>
</evidence>
<evidence type="ECO:0000259" key="7">
    <source>
        <dbReference type="PROSITE" id="PS50850"/>
    </source>
</evidence>
<evidence type="ECO:0000256" key="3">
    <source>
        <dbReference type="ARBA" id="ARBA00022692"/>
    </source>
</evidence>
<comment type="caution">
    <text evidence="8">The sequence shown here is derived from an EMBL/GenBank/DDBJ whole genome shotgun (WGS) entry which is preliminary data.</text>
</comment>
<feature type="transmembrane region" description="Helical" evidence="6">
    <location>
        <begin position="233"/>
        <end position="253"/>
    </location>
</feature>
<dbReference type="InterPro" id="IPR050189">
    <property type="entry name" value="MFS_Efflux_Transporters"/>
</dbReference>
<dbReference type="InterPro" id="IPR036259">
    <property type="entry name" value="MFS_trans_sf"/>
</dbReference>
<evidence type="ECO:0000256" key="5">
    <source>
        <dbReference type="ARBA" id="ARBA00023136"/>
    </source>
</evidence>
<evidence type="ECO:0000256" key="2">
    <source>
        <dbReference type="ARBA" id="ARBA00022475"/>
    </source>
</evidence>
<feature type="transmembrane region" description="Helical" evidence="6">
    <location>
        <begin position="358"/>
        <end position="376"/>
    </location>
</feature>
<feature type="transmembrane region" description="Helical" evidence="6">
    <location>
        <begin position="156"/>
        <end position="179"/>
    </location>
</feature>
<keyword evidence="9" id="KW-1185">Reference proteome</keyword>
<feature type="transmembrane region" description="Helical" evidence="6">
    <location>
        <begin position="290"/>
        <end position="312"/>
    </location>
</feature>
<keyword evidence="2" id="KW-1003">Cell membrane</keyword>
<feature type="transmembrane region" description="Helical" evidence="6">
    <location>
        <begin position="265"/>
        <end position="284"/>
    </location>
</feature>